<keyword evidence="14" id="KW-1185">Reference proteome</keyword>
<dbReference type="RefSeq" id="WP_434029939.1">
    <property type="nucleotide sequence ID" value="NZ_BNBA01000038.1"/>
</dbReference>
<evidence type="ECO:0000256" key="10">
    <source>
        <dbReference type="ARBA" id="ARBA00048721"/>
    </source>
</evidence>
<evidence type="ECO:0000256" key="4">
    <source>
        <dbReference type="ARBA" id="ARBA00022642"/>
    </source>
</evidence>
<dbReference type="CDD" id="cd02165">
    <property type="entry name" value="NMNAT"/>
    <property type="match status" value="1"/>
</dbReference>
<dbReference type="NCBIfam" id="TIGR00125">
    <property type="entry name" value="cyt_tran_rel"/>
    <property type="match status" value="1"/>
</dbReference>
<comment type="function">
    <text evidence="1 11">Catalyzes the reversible adenylation of nicotinate mononucleotide (NaMN) to nicotinic acid adenine dinucleotide (NaAD).</text>
</comment>
<evidence type="ECO:0000256" key="6">
    <source>
        <dbReference type="ARBA" id="ARBA00022695"/>
    </source>
</evidence>
<keyword evidence="9 11" id="KW-0520">NAD</keyword>
<evidence type="ECO:0000256" key="5">
    <source>
        <dbReference type="ARBA" id="ARBA00022679"/>
    </source>
</evidence>
<feature type="domain" description="Cytidyltransferase-like" evidence="12">
    <location>
        <begin position="10"/>
        <end position="175"/>
    </location>
</feature>
<proteinExistence type="inferred from homology"/>
<evidence type="ECO:0000256" key="11">
    <source>
        <dbReference type="HAMAP-Rule" id="MF_00244"/>
    </source>
</evidence>
<protein>
    <recommendedName>
        <fullName evidence="11">Probable nicotinate-nucleotide adenylyltransferase</fullName>
        <ecNumber evidence="11">2.7.7.18</ecNumber>
    </recommendedName>
    <alternativeName>
        <fullName evidence="11">Deamido-NAD(+) diphosphorylase</fullName>
    </alternativeName>
    <alternativeName>
        <fullName evidence="11">Deamido-NAD(+) pyrophosphorylase</fullName>
    </alternativeName>
    <alternativeName>
        <fullName evidence="11">Nicotinate mononucleotide adenylyltransferase</fullName>
        <shortName evidence="11">NaMN adenylyltransferase</shortName>
    </alternativeName>
</protein>
<dbReference type="EC" id="2.7.7.18" evidence="11"/>
<dbReference type="SUPFAM" id="SSF52374">
    <property type="entry name" value="Nucleotidylyl transferase"/>
    <property type="match status" value="1"/>
</dbReference>
<keyword evidence="4 11" id="KW-0662">Pyridine nucleotide biosynthesis</keyword>
<accession>A0A919FB69</accession>
<dbReference type="PANTHER" id="PTHR21342">
    <property type="entry name" value="PHOSPHOPANTETHEINE ADENYLYLTRANSFERASE"/>
    <property type="match status" value="1"/>
</dbReference>
<evidence type="ECO:0000256" key="1">
    <source>
        <dbReference type="ARBA" id="ARBA00002324"/>
    </source>
</evidence>
<keyword evidence="8 11" id="KW-0067">ATP-binding</keyword>
<dbReference type="PANTHER" id="PTHR21342:SF0">
    <property type="entry name" value="BIFUNCTIONAL NMN ADENYLYLTRANSFERASE_NUDIX HYDROLASE"/>
    <property type="match status" value="1"/>
</dbReference>
<keyword evidence="5 11" id="KW-0808">Transferase</keyword>
<dbReference type="InterPro" id="IPR004821">
    <property type="entry name" value="Cyt_trans-like"/>
</dbReference>
<comment type="similarity">
    <text evidence="3 11">Belongs to the NadD family.</text>
</comment>
<dbReference type="InterPro" id="IPR014729">
    <property type="entry name" value="Rossmann-like_a/b/a_fold"/>
</dbReference>
<evidence type="ECO:0000313" key="13">
    <source>
        <dbReference type="EMBL" id="GHH59582.1"/>
    </source>
</evidence>
<dbReference type="GO" id="GO:0004515">
    <property type="term" value="F:nicotinate-nucleotide adenylyltransferase activity"/>
    <property type="evidence" value="ECO:0007669"/>
    <property type="project" value="UniProtKB-UniRule"/>
</dbReference>
<dbReference type="InterPro" id="IPR005248">
    <property type="entry name" value="NadD/NMNAT"/>
</dbReference>
<dbReference type="Proteomes" id="UP000623958">
    <property type="component" value="Unassembled WGS sequence"/>
</dbReference>
<reference evidence="13" key="2">
    <citation type="submission" date="2020-09" db="EMBL/GenBank/DDBJ databases">
        <authorList>
            <person name="Sun Q."/>
            <person name="Ohkuma M."/>
        </authorList>
    </citation>
    <scope>NUCLEOTIDE SEQUENCE</scope>
    <source>
        <strain evidence="13">JCM 13306</strain>
    </source>
</reference>
<evidence type="ECO:0000256" key="9">
    <source>
        <dbReference type="ARBA" id="ARBA00023027"/>
    </source>
</evidence>
<evidence type="ECO:0000256" key="3">
    <source>
        <dbReference type="ARBA" id="ARBA00009014"/>
    </source>
</evidence>
<dbReference type="GO" id="GO:0009435">
    <property type="term" value="P:NAD+ biosynthetic process"/>
    <property type="evidence" value="ECO:0007669"/>
    <property type="project" value="UniProtKB-UniRule"/>
</dbReference>
<evidence type="ECO:0000256" key="7">
    <source>
        <dbReference type="ARBA" id="ARBA00022741"/>
    </source>
</evidence>
<evidence type="ECO:0000256" key="2">
    <source>
        <dbReference type="ARBA" id="ARBA00005019"/>
    </source>
</evidence>
<evidence type="ECO:0000313" key="14">
    <source>
        <dbReference type="Proteomes" id="UP000623958"/>
    </source>
</evidence>
<dbReference type="NCBIfam" id="NF000839">
    <property type="entry name" value="PRK00071.1-1"/>
    <property type="match status" value="1"/>
</dbReference>
<dbReference type="EMBL" id="BNBA01000038">
    <property type="protein sequence ID" value="GHH59582.1"/>
    <property type="molecule type" value="Genomic_DNA"/>
</dbReference>
<gene>
    <name evidence="11" type="primary">nadD</name>
    <name evidence="13" type="ORF">GCM10009090_33880</name>
</gene>
<evidence type="ECO:0000256" key="8">
    <source>
        <dbReference type="ARBA" id="ARBA00022840"/>
    </source>
</evidence>
<sequence>MKAGPELHLYYGGTFDPVHQGHLAIARAARDELGVPVNVVPAADPPHRAPPGADAAQRARMLELALAGGHGLILDRRELERAARTDRPSYTVDTLAELRAELGPRVPIAWLLGADSLVSLADWHRWQELSGLAHLVVAERPGASLETQMPDAVRAHLDGCWAEDAAELSSLPAGRVWRLRQPLHPGSASEVRDHIASGEPWRDLVPAPVARYIDDHRLYRGAGA</sequence>
<dbReference type="HAMAP" id="MF_00244">
    <property type="entry name" value="NaMN_adenylyltr"/>
    <property type="match status" value="1"/>
</dbReference>
<keyword evidence="6 11" id="KW-0548">Nucleotidyltransferase</keyword>
<name>A0A919FB69_9XANT</name>
<keyword evidence="7 11" id="KW-0547">Nucleotide-binding</keyword>
<dbReference type="Pfam" id="PF01467">
    <property type="entry name" value="CTP_transf_like"/>
    <property type="match status" value="1"/>
</dbReference>
<comment type="caution">
    <text evidence="13">The sequence shown here is derived from an EMBL/GenBank/DDBJ whole genome shotgun (WGS) entry which is preliminary data.</text>
</comment>
<dbReference type="AlphaFoldDB" id="A0A919FB69"/>
<evidence type="ECO:0000259" key="12">
    <source>
        <dbReference type="Pfam" id="PF01467"/>
    </source>
</evidence>
<comment type="pathway">
    <text evidence="2 11">Cofactor biosynthesis; NAD(+) biosynthesis; deamido-NAD(+) from nicotinate D-ribonucleotide: step 1/1.</text>
</comment>
<dbReference type="Gene3D" id="3.40.50.620">
    <property type="entry name" value="HUPs"/>
    <property type="match status" value="1"/>
</dbReference>
<dbReference type="GO" id="GO:0005524">
    <property type="term" value="F:ATP binding"/>
    <property type="evidence" value="ECO:0007669"/>
    <property type="project" value="UniProtKB-KW"/>
</dbReference>
<comment type="catalytic activity">
    <reaction evidence="10 11">
        <text>nicotinate beta-D-ribonucleotide + ATP + H(+) = deamido-NAD(+) + diphosphate</text>
        <dbReference type="Rhea" id="RHEA:22860"/>
        <dbReference type="ChEBI" id="CHEBI:15378"/>
        <dbReference type="ChEBI" id="CHEBI:30616"/>
        <dbReference type="ChEBI" id="CHEBI:33019"/>
        <dbReference type="ChEBI" id="CHEBI:57502"/>
        <dbReference type="ChEBI" id="CHEBI:58437"/>
        <dbReference type="EC" id="2.7.7.18"/>
    </reaction>
</comment>
<organism evidence="13 14">
    <name type="scientific">Xanthomonas boreopolis</name>
    <dbReference type="NCBI Taxonomy" id="86183"/>
    <lineage>
        <taxon>Bacteria</taxon>
        <taxon>Pseudomonadati</taxon>
        <taxon>Pseudomonadota</taxon>
        <taxon>Gammaproteobacteria</taxon>
        <taxon>Lysobacterales</taxon>
        <taxon>Lysobacteraceae</taxon>
        <taxon>Xanthomonas</taxon>
    </lineage>
</organism>
<dbReference type="NCBIfam" id="TIGR00482">
    <property type="entry name" value="nicotinate (nicotinamide) nucleotide adenylyltransferase"/>
    <property type="match status" value="1"/>
</dbReference>
<reference evidence="13" key="1">
    <citation type="journal article" date="2014" name="Int. J. Syst. Evol. Microbiol.">
        <title>Complete genome sequence of Corynebacterium casei LMG S-19264T (=DSM 44701T), isolated from a smear-ripened cheese.</title>
        <authorList>
            <consortium name="US DOE Joint Genome Institute (JGI-PGF)"/>
            <person name="Walter F."/>
            <person name="Albersmeier A."/>
            <person name="Kalinowski J."/>
            <person name="Ruckert C."/>
        </authorList>
    </citation>
    <scope>NUCLEOTIDE SEQUENCE</scope>
    <source>
        <strain evidence="13">JCM 13306</strain>
    </source>
</reference>